<name>A0A182J5V1_ANOAO</name>
<evidence type="ECO:0000313" key="2">
    <source>
        <dbReference type="EnsemblMetazoa" id="AATE011934-PA.1"/>
    </source>
</evidence>
<organism evidence="2">
    <name type="scientific">Anopheles atroparvus</name>
    <name type="common">European mosquito</name>
    <dbReference type="NCBI Taxonomy" id="41427"/>
    <lineage>
        <taxon>Eukaryota</taxon>
        <taxon>Metazoa</taxon>
        <taxon>Ecdysozoa</taxon>
        <taxon>Arthropoda</taxon>
        <taxon>Hexapoda</taxon>
        <taxon>Insecta</taxon>
        <taxon>Pterygota</taxon>
        <taxon>Neoptera</taxon>
        <taxon>Endopterygota</taxon>
        <taxon>Diptera</taxon>
        <taxon>Nematocera</taxon>
        <taxon>Culicoidea</taxon>
        <taxon>Culicidae</taxon>
        <taxon>Anophelinae</taxon>
        <taxon>Anopheles</taxon>
    </lineage>
</organism>
<evidence type="ECO:0000256" key="1">
    <source>
        <dbReference type="SAM" id="MobiDB-lite"/>
    </source>
</evidence>
<dbReference type="EnsemblMetazoa" id="AATE011934-RA">
    <property type="protein sequence ID" value="AATE011934-PA.1"/>
    <property type="gene ID" value="AATE011934"/>
</dbReference>
<feature type="region of interest" description="Disordered" evidence="1">
    <location>
        <begin position="91"/>
        <end position="184"/>
    </location>
</feature>
<accession>A0A182J5V1</accession>
<dbReference type="AlphaFoldDB" id="A0A182J5V1"/>
<dbReference type="VEuPathDB" id="VectorBase:AATE011934"/>
<sequence length="327" mass="35810">MFSRAEWDVRPARFSAAHEYSPPSSTITWLMFTWLMTSPCTVTYWPIMNLPGNPSSVQEIWGVGFPWAEHLSETAGPGCSVCSMKLYTSEGGASGGWKNETRRAAAGKGSSTSVPLRRTRRTPPTSPTDVPSTDSQSIEGCGLPEAEQSSQPPDELENSSRDGGSITNDGPRRCESNAADSSVERNALVEENRHGVKRCYPASINTTTALSRIAGFGTASLEDEIPMHQTTYKGARATVCIDPPRCIRAGAHWQQLIGMVSETVQRSDLLLKTKAHDDDDDDVCPHNGRLSGRAVAGNEMCLLNIHQECVRPEREPCTYPRRNVRKD</sequence>
<reference evidence="2" key="1">
    <citation type="submission" date="2022-08" db="UniProtKB">
        <authorList>
            <consortium name="EnsemblMetazoa"/>
        </authorList>
    </citation>
    <scope>IDENTIFICATION</scope>
    <source>
        <strain evidence="2">EBRO</strain>
    </source>
</reference>
<protein>
    <submittedName>
        <fullName evidence="2">Uncharacterized protein</fullName>
    </submittedName>
</protein>
<proteinExistence type="predicted"/>